<accession>A0ACB5SG12</accession>
<reference evidence="1" key="1">
    <citation type="submission" date="2024-09" db="EMBL/GenBank/DDBJ databases">
        <title>Draft Genome Sequences of Neofusicoccum parvum.</title>
        <authorList>
            <person name="Ashida A."/>
            <person name="Camagna M."/>
            <person name="Tanaka A."/>
            <person name="Takemoto D."/>
        </authorList>
    </citation>
    <scope>NUCLEOTIDE SEQUENCE</scope>
    <source>
        <strain evidence="1">PPO83</strain>
    </source>
</reference>
<evidence type="ECO:0000313" key="2">
    <source>
        <dbReference type="Proteomes" id="UP001165186"/>
    </source>
</evidence>
<protein>
    <submittedName>
        <fullName evidence="1">Uncharacterized protein</fullName>
    </submittedName>
</protein>
<proteinExistence type="predicted"/>
<name>A0ACB5SG12_9PEZI</name>
<organism evidence="1 2">
    <name type="scientific">Neofusicoccum parvum</name>
    <dbReference type="NCBI Taxonomy" id="310453"/>
    <lineage>
        <taxon>Eukaryota</taxon>
        <taxon>Fungi</taxon>
        <taxon>Dikarya</taxon>
        <taxon>Ascomycota</taxon>
        <taxon>Pezizomycotina</taxon>
        <taxon>Dothideomycetes</taxon>
        <taxon>Dothideomycetes incertae sedis</taxon>
        <taxon>Botryosphaeriales</taxon>
        <taxon>Botryosphaeriaceae</taxon>
        <taxon>Neofusicoccum</taxon>
    </lineage>
</organism>
<sequence>MQLYYSGGAGFDMANLVLIDGVDEPLFTYETLAFPALEIMSAKSAANSSDGLSQGTIAARIPAYRAKPNCTADIVTNATYYMDYPSPRSDNITDWYGAVNVQATAPEICGIANRTVQVLSNSQDADVYIGYFSKVTVFEDSNGNYGDDHGHNCPATLLVYGHVIDSRAVDLAAYYCTPYLERVTTNVTLNAADLSLASPPVPDERTAAYVKNLTDIGAVSQGIYTPYSPAGTAGGACMPINNTSVDGFTAALLHLPAAPVDPASLSGPPNRARLEAATDRLYGRIVAQMLNTARTAPAERKAVDATWTGEKKRGDVDDEIYDQPTFA</sequence>
<evidence type="ECO:0000313" key="1">
    <source>
        <dbReference type="EMBL" id="GME39214.1"/>
    </source>
</evidence>
<comment type="caution">
    <text evidence="1">The sequence shown here is derived from an EMBL/GenBank/DDBJ whole genome shotgun (WGS) entry which is preliminary data.</text>
</comment>
<gene>
    <name evidence="1" type="primary">g7413</name>
    <name evidence="1" type="ORF">NpPPO83_00007413</name>
</gene>
<keyword evidence="2" id="KW-1185">Reference proteome</keyword>
<dbReference type="Proteomes" id="UP001165186">
    <property type="component" value="Unassembled WGS sequence"/>
</dbReference>
<dbReference type="EMBL" id="BSXG01000087">
    <property type="protein sequence ID" value="GME39214.1"/>
    <property type="molecule type" value="Genomic_DNA"/>
</dbReference>